<evidence type="ECO:0000313" key="3">
    <source>
        <dbReference type="EMBL" id="EEF31091.1"/>
    </source>
</evidence>
<dbReference type="InterPro" id="IPR015943">
    <property type="entry name" value="WD40/YVTN_repeat-like_dom_sf"/>
</dbReference>
<dbReference type="PANTHER" id="PTHR44376">
    <property type="entry name" value="TRANSCRIPTIONAL REGULATOR OF FILAMENTOUS GROWTH FLO8"/>
    <property type="match status" value="1"/>
</dbReference>
<dbReference type="EMBL" id="EQ974266">
    <property type="protein sequence ID" value="EEF31091.1"/>
    <property type="molecule type" value="Genomic_DNA"/>
</dbReference>
<evidence type="ECO:0000256" key="2">
    <source>
        <dbReference type="SAM" id="SignalP"/>
    </source>
</evidence>
<dbReference type="PANTHER" id="PTHR44376:SF23">
    <property type="entry name" value="PROTEIN, PUTATIVE-RELATED"/>
    <property type="match status" value="1"/>
</dbReference>
<dbReference type="AlphaFoldDB" id="B9SZ59"/>
<feature type="repeat" description="WD" evidence="1">
    <location>
        <begin position="73"/>
        <end position="104"/>
    </location>
</feature>
<dbReference type="CDD" id="cd00200">
    <property type="entry name" value="WD40"/>
    <property type="match status" value="1"/>
</dbReference>
<dbReference type="InterPro" id="IPR001680">
    <property type="entry name" value="WD40_rpt"/>
</dbReference>
<dbReference type="SUPFAM" id="SSF50978">
    <property type="entry name" value="WD40 repeat-like"/>
    <property type="match status" value="1"/>
</dbReference>
<dbReference type="PROSITE" id="PS50294">
    <property type="entry name" value="WD_REPEATS_REGION"/>
    <property type="match status" value="3"/>
</dbReference>
<feature type="chain" id="PRO_5002892195" evidence="2">
    <location>
        <begin position="23"/>
        <end position="316"/>
    </location>
</feature>
<dbReference type="GO" id="GO:0003714">
    <property type="term" value="F:transcription corepressor activity"/>
    <property type="evidence" value="ECO:0007669"/>
    <property type="project" value="InterPro"/>
</dbReference>
<organism evidence="3 4">
    <name type="scientific">Ricinus communis</name>
    <name type="common">Castor bean</name>
    <dbReference type="NCBI Taxonomy" id="3988"/>
    <lineage>
        <taxon>Eukaryota</taxon>
        <taxon>Viridiplantae</taxon>
        <taxon>Streptophyta</taxon>
        <taxon>Embryophyta</taxon>
        <taxon>Tracheophyta</taxon>
        <taxon>Spermatophyta</taxon>
        <taxon>Magnoliopsida</taxon>
        <taxon>eudicotyledons</taxon>
        <taxon>Gunneridae</taxon>
        <taxon>Pentapetalae</taxon>
        <taxon>rosids</taxon>
        <taxon>fabids</taxon>
        <taxon>Malpighiales</taxon>
        <taxon>Euphorbiaceae</taxon>
        <taxon>Acalyphoideae</taxon>
        <taxon>Acalypheae</taxon>
        <taxon>Ricinus</taxon>
    </lineage>
</organism>
<dbReference type="InterPro" id="IPR036322">
    <property type="entry name" value="WD40_repeat_dom_sf"/>
</dbReference>
<keyword evidence="2" id="KW-0732">Signal</keyword>
<dbReference type="PROSITE" id="PS50082">
    <property type="entry name" value="WD_REPEATS_2"/>
    <property type="match status" value="3"/>
</dbReference>
<dbReference type="Proteomes" id="UP000008311">
    <property type="component" value="Unassembled WGS sequence"/>
</dbReference>
<proteinExistence type="predicted"/>
<feature type="repeat" description="WD" evidence="1">
    <location>
        <begin position="284"/>
        <end position="316"/>
    </location>
</feature>
<evidence type="ECO:0000256" key="1">
    <source>
        <dbReference type="PROSITE-ProRule" id="PRU00221"/>
    </source>
</evidence>
<feature type="repeat" description="WD" evidence="1">
    <location>
        <begin position="117"/>
        <end position="159"/>
    </location>
</feature>
<dbReference type="eggNOG" id="KOG0266">
    <property type="taxonomic scope" value="Eukaryota"/>
</dbReference>
<dbReference type="Gene3D" id="2.130.10.10">
    <property type="entry name" value="YVTN repeat-like/Quinoprotein amine dehydrogenase"/>
    <property type="match status" value="2"/>
</dbReference>
<dbReference type="Pfam" id="PF00400">
    <property type="entry name" value="WD40"/>
    <property type="match status" value="5"/>
</dbReference>
<evidence type="ECO:0000313" key="4">
    <source>
        <dbReference type="Proteomes" id="UP000008311"/>
    </source>
</evidence>
<gene>
    <name evidence="3" type="ORF">RCOM_0484370</name>
</gene>
<sequence length="316" mass="34862">MCHAFFAVIHCMLIAFADMVSGFRLTEISAVKASAMKVISCHFSADGKWLVTAGHDKRAVLWYADGLKPKATFEGHSSLITDVRFSPSMPYLATSSFDRSVRIWYAGSKPHDSLCTLMGHSASIMSVDFHPNRDDLICSCDGDGEMRYWSITNGNCEGVYKGGSAMIRFQPRLGRYVAAAEENVVSVLDVETQACLRSLQGHYRPIHYVCWNPSGEYVASVSEDAVRVWALGSGNDGECIHELSLKNTKFHSCIFHPTNPSLLIIGSYQSLVIWDMTENKTMVLPAHEAIIASLAVSTATRLIASASHDKLVKLWM</sequence>
<feature type="signal peptide" evidence="2">
    <location>
        <begin position="1"/>
        <end position="22"/>
    </location>
</feature>
<dbReference type="InterPro" id="IPR044716">
    <property type="entry name" value="LEUNIG-like"/>
</dbReference>
<accession>B9SZ59</accession>
<protein>
    <submittedName>
        <fullName evidence="3">WD-repeat protein, putative</fullName>
    </submittedName>
</protein>
<keyword evidence="4" id="KW-1185">Reference proteome</keyword>
<dbReference type="InParanoid" id="B9SZ59"/>
<dbReference type="STRING" id="3988.B9SZ59"/>
<keyword evidence="1" id="KW-0853">WD repeat</keyword>
<reference evidence="4" key="1">
    <citation type="journal article" date="2010" name="Nat. Biotechnol.">
        <title>Draft genome sequence of the oilseed species Ricinus communis.</title>
        <authorList>
            <person name="Chan A.P."/>
            <person name="Crabtree J."/>
            <person name="Zhao Q."/>
            <person name="Lorenzi H."/>
            <person name="Orvis J."/>
            <person name="Puiu D."/>
            <person name="Melake-Berhan A."/>
            <person name="Jones K.M."/>
            <person name="Redman J."/>
            <person name="Chen G."/>
            <person name="Cahoon E.B."/>
            <person name="Gedil M."/>
            <person name="Stanke M."/>
            <person name="Haas B.J."/>
            <person name="Wortman J.R."/>
            <person name="Fraser-Liggett C.M."/>
            <person name="Ravel J."/>
            <person name="Rabinowicz P.D."/>
        </authorList>
    </citation>
    <scope>NUCLEOTIDE SEQUENCE [LARGE SCALE GENOMIC DNA]</scope>
    <source>
        <strain evidence="4">cv. Hale</strain>
    </source>
</reference>
<name>B9SZ59_RICCO</name>
<dbReference type="SMART" id="SM00320">
    <property type="entry name" value="WD40"/>
    <property type="match status" value="6"/>
</dbReference>